<name>A0ACC5R1Z1_9HYPH</name>
<organism evidence="1 2">
    <name type="scientific">Taklimakanibacter albus</name>
    <dbReference type="NCBI Taxonomy" id="2800327"/>
    <lineage>
        <taxon>Bacteria</taxon>
        <taxon>Pseudomonadati</taxon>
        <taxon>Pseudomonadota</taxon>
        <taxon>Alphaproteobacteria</taxon>
        <taxon>Hyphomicrobiales</taxon>
        <taxon>Aestuariivirgaceae</taxon>
        <taxon>Taklimakanibacter</taxon>
    </lineage>
</organism>
<sequence>MNEDYRKIELIMALRNQGIRDRKILETIERTPREMFLGQPFQPMAYADQALPIACGQTISQPFVVAFMTDRLKLHDRCKVLEVGTGSGYQAAILSPLCRRVYTIERYRTLALEAGERFKALGLHNVTQMVGDGTKGWPNQAPFDRIIVTAAAKEVPPALTEQLAIGGIMIIPLEDTPMNQDLVRITRNEQGYAQEDLLPVRFVPLVEGIARES</sequence>
<dbReference type="EC" id="2.1.1.77" evidence="1"/>
<evidence type="ECO:0000313" key="2">
    <source>
        <dbReference type="Proteomes" id="UP000616151"/>
    </source>
</evidence>
<proteinExistence type="predicted"/>
<evidence type="ECO:0000313" key="1">
    <source>
        <dbReference type="EMBL" id="MBK1866653.1"/>
    </source>
</evidence>
<reference evidence="1" key="1">
    <citation type="submission" date="2021-01" db="EMBL/GenBank/DDBJ databases">
        <authorList>
            <person name="Sun Q."/>
        </authorList>
    </citation>
    <scope>NUCLEOTIDE SEQUENCE</scope>
    <source>
        <strain evidence="1">YIM B02566</strain>
    </source>
</reference>
<protein>
    <submittedName>
        <fullName evidence="1">Protein-L-isoaspartate(D-aspartate) O-methyltransferase</fullName>
        <ecNumber evidence="1">2.1.1.77</ecNumber>
    </submittedName>
</protein>
<keyword evidence="1" id="KW-0489">Methyltransferase</keyword>
<comment type="caution">
    <text evidence="1">The sequence shown here is derived from an EMBL/GenBank/DDBJ whole genome shotgun (WGS) entry which is preliminary data.</text>
</comment>
<keyword evidence="1" id="KW-0808">Transferase</keyword>
<keyword evidence="2" id="KW-1185">Reference proteome</keyword>
<dbReference type="Proteomes" id="UP000616151">
    <property type="component" value="Unassembled WGS sequence"/>
</dbReference>
<gene>
    <name evidence="1" type="ORF">JHL16_09835</name>
</gene>
<accession>A0ACC5R1Z1</accession>
<dbReference type="EMBL" id="JAENHL010000006">
    <property type="protein sequence ID" value="MBK1866653.1"/>
    <property type="molecule type" value="Genomic_DNA"/>
</dbReference>